<reference evidence="2 3" key="1">
    <citation type="journal article" date="2019" name="Nat. Ecol. Evol.">
        <title>Megaphylogeny resolves global patterns of mushroom evolution.</title>
        <authorList>
            <person name="Varga T."/>
            <person name="Krizsan K."/>
            <person name="Foldi C."/>
            <person name="Dima B."/>
            <person name="Sanchez-Garcia M."/>
            <person name="Sanchez-Ramirez S."/>
            <person name="Szollosi G.J."/>
            <person name="Szarkandi J.G."/>
            <person name="Papp V."/>
            <person name="Albert L."/>
            <person name="Andreopoulos W."/>
            <person name="Angelini C."/>
            <person name="Antonin V."/>
            <person name="Barry K.W."/>
            <person name="Bougher N.L."/>
            <person name="Buchanan P."/>
            <person name="Buyck B."/>
            <person name="Bense V."/>
            <person name="Catcheside P."/>
            <person name="Chovatia M."/>
            <person name="Cooper J."/>
            <person name="Damon W."/>
            <person name="Desjardin D."/>
            <person name="Finy P."/>
            <person name="Geml J."/>
            <person name="Haridas S."/>
            <person name="Hughes K."/>
            <person name="Justo A."/>
            <person name="Karasinski D."/>
            <person name="Kautmanova I."/>
            <person name="Kiss B."/>
            <person name="Kocsube S."/>
            <person name="Kotiranta H."/>
            <person name="LaButti K.M."/>
            <person name="Lechner B.E."/>
            <person name="Liimatainen K."/>
            <person name="Lipzen A."/>
            <person name="Lukacs Z."/>
            <person name="Mihaltcheva S."/>
            <person name="Morgado L.N."/>
            <person name="Niskanen T."/>
            <person name="Noordeloos M.E."/>
            <person name="Ohm R.A."/>
            <person name="Ortiz-Santana B."/>
            <person name="Ovrebo C."/>
            <person name="Racz N."/>
            <person name="Riley R."/>
            <person name="Savchenko A."/>
            <person name="Shiryaev A."/>
            <person name="Soop K."/>
            <person name="Spirin V."/>
            <person name="Szebenyi C."/>
            <person name="Tomsovsky M."/>
            <person name="Tulloss R.E."/>
            <person name="Uehling J."/>
            <person name="Grigoriev I.V."/>
            <person name="Vagvolgyi C."/>
            <person name="Papp T."/>
            <person name="Martin F.M."/>
            <person name="Miettinen O."/>
            <person name="Hibbett D.S."/>
            <person name="Nagy L.G."/>
        </authorList>
    </citation>
    <scope>NUCLEOTIDE SEQUENCE [LARGE SCALE GENOMIC DNA]</scope>
    <source>
        <strain evidence="2 3">FP101781</strain>
    </source>
</reference>
<dbReference type="AlphaFoldDB" id="A0A4Y7TTR2"/>
<organism evidence="2 3">
    <name type="scientific">Coprinellus micaceus</name>
    <name type="common">Glistening ink-cap mushroom</name>
    <name type="synonym">Coprinus micaceus</name>
    <dbReference type="NCBI Taxonomy" id="71717"/>
    <lineage>
        <taxon>Eukaryota</taxon>
        <taxon>Fungi</taxon>
        <taxon>Dikarya</taxon>
        <taxon>Basidiomycota</taxon>
        <taxon>Agaricomycotina</taxon>
        <taxon>Agaricomycetes</taxon>
        <taxon>Agaricomycetidae</taxon>
        <taxon>Agaricales</taxon>
        <taxon>Agaricineae</taxon>
        <taxon>Psathyrellaceae</taxon>
        <taxon>Coprinellus</taxon>
    </lineage>
</organism>
<protein>
    <submittedName>
        <fullName evidence="2">Uncharacterized protein</fullName>
    </submittedName>
</protein>
<comment type="caution">
    <text evidence="2">The sequence shown here is derived from an EMBL/GenBank/DDBJ whole genome shotgun (WGS) entry which is preliminary data.</text>
</comment>
<dbReference type="EMBL" id="QPFP01000004">
    <property type="protein sequence ID" value="TEB37361.1"/>
    <property type="molecule type" value="Genomic_DNA"/>
</dbReference>
<name>A0A4Y7TTR2_COPMI</name>
<proteinExistence type="predicted"/>
<accession>A0A4Y7TTR2</accession>
<gene>
    <name evidence="2" type="ORF">FA13DRAFT_901248</name>
</gene>
<sequence length="181" mass="20515">MDGRTLTCLDSDGRSSSSKQPERMHRRRGTSWLKVLYIFHRTSPQNGTGDSYRCLSFTTPMLRTCTGRRVDFQNRNGRHTTLVLAGGITRAPRLGRLICFCSGCDWDRLTVLYPIPLGLLIPAWTRFLNCSDLTDIRYTYSCGMEGCQLGFYPESNRSVYLSTSGNLTILEDHLPRGYSGR</sequence>
<evidence type="ECO:0000313" key="2">
    <source>
        <dbReference type="EMBL" id="TEB37361.1"/>
    </source>
</evidence>
<feature type="region of interest" description="Disordered" evidence="1">
    <location>
        <begin position="1"/>
        <end position="27"/>
    </location>
</feature>
<evidence type="ECO:0000313" key="3">
    <source>
        <dbReference type="Proteomes" id="UP000298030"/>
    </source>
</evidence>
<evidence type="ECO:0000256" key="1">
    <source>
        <dbReference type="SAM" id="MobiDB-lite"/>
    </source>
</evidence>
<keyword evidence="3" id="KW-1185">Reference proteome</keyword>
<dbReference type="Proteomes" id="UP000298030">
    <property type="component" value="Unassembled WGS sequence"/>
</dbReference>